<sequence>MANLVGMFDFENSDYSLPKIFSVETPEMLGGKYVGTTSCEAIYSDRQAKIPYGNHILEPALYTGKRYKQIRGDLTEGRYLAFKSRQTGKYLKYSSFS</sequence>
<dbReference type="InParanoid" id="G8YSN5"/>
<keyword evidence="3" id="KW-1185">Reference proteome</keyword>
<dbReference type="OrthoDB" id="5135119at2759"/>
<dbReference type="STRING" id="559304.G8YSN5"/>
<name>G8YSN5_PICSO</name>
<evidence type="ECO:0000313" key="2">
    <source>
        <dbReference type="EMBL" id="CCE79158.1"/>
    </source>
</evidence>
<dbReference type="Proteomes" id="UP000005222">
    <property type="component" value="Chromosome D"/>
</dbReference>
<evidence type="ECO:0000313" key="1">
    <source>
        <dbReference type="EMBL" id="CCE78572.1"/>
    </source>
</evidence>
<organism evidence="1 3">
    <name type="scientific">Pichia sorbitophila (strain ATCC MYA-4447 / BCRC 22081 / CBS 7064 / NBRC 10061 / NRRL Y-12695)</name>
    <name type="common">Hybrid yeast</name>
    <dbReference type="NCBI Taxonomy" id="559304"/>
    <lineage>
        <taxon>Eukaryota</taxon>
        <taxon>Fungi</taxon>
        <taxon>Dikarya</taxon>
        <taxon>Ascomycota</taxon>
        <taxon>Saccharomycotina</taxon>
        <taxon>Pichiomycetes</taxon>
        <taxon>Debaryomycetaceae</taxon>
        <taxon>Millerozyma</taxon>
    </lineage>
</organism>
<dbReference type="HOGENOM" id="CLU_2347447_0_0_1"/>
<dbReference type="AlphaFoldDB" id="G8YSN5"/>
<proteinExistence type="predicted"/>
<protein>
    <submittedName>
        <fullName evidence="1">Piso0_001199 protein</fullName>
    </submittedName>
</protein>
<dbReference type="Proteomes" id="UP000005222">
    <property type="component" value="Chromosome C"/>
</dbReference>
<reference evidence="3" key="2">
    <citation type="journal article" date="2012" name="G3 (Bethesda)">
        <title>Pichia sorbitophila, an interspecies yeast hybrid reveals early steps of genome resolution following polyploidization.</title>
        <authorList>
            <person name="Leh Louis V."/>
            <person name="Despons L."/>
            <person name="Friedrich A."/>
            <person name="Martin T."/>
            <person name="Durrens P."/>
            <person name="Casaregola S."/>
            <person name="Neuveglise C."/>
            <person name="Fairhead C."/>
            <person name="Marck C."/>
            <person name="Cruz J.A."/>
            <person name="Straub M.L."/>
            <person name="Kugler V."/>
            <person name="Sacerdot C."/>
            <person name="Uzunov Z."/>
            <person name="Thierry A."/>
            <person name="Weiss S."/>
            <person name="Bleykasten C."/>
            <person name="De Montigny J."/>
            <person name="Jacques N."/>
            <person name="Jung P."/>
            <person name="Lemaire M."/>
            <person name="Mallet S."/>
            <person name="Morel G."/>
            <person name="Richard G.F."/>
            <person name="Sarkar A."/>
            <person name="Savel G."/>
            <person name="Schacherer J."/>
            <person name="Seret M.L."/>
            <person name="Talla E."/>
            <person name="Samson G."/>
            <person name="Jubin C."/>
            <person name="Poulain J."/>
            <person name="Vacherie B."/>
            <person name="Barbe V."/>
            <person name="Pelletier E."/>
            <person name="Sherman D.J."/>
            <person name="Westhof E."/>
            <person name="Weissenbach J."/>
            <person name="Baret P.V."/>
            <person name="Wincker P."/>
            <person name="Gaillardin C."/>
            <person name="Dujon B."/>
            <person name="Souciet J.L."/>
        </authorList>
    </citation>
    <scope>NUCLEOTIDE SEQUENCE [LARGE SCALE GENOMIC DNA]</scope>
    <source>
        <strain evidence="3">ATCC MYA-4447 / BCRC 22081 / CBS 7064 / NBRC 10061 / NRRL Y-12695</strain>
    </source>
</reference>
<accession>G8YSN5</accession>
<dbReference type="EMBL" id="FO082057">
    <property type="protein sequence ID" value="CCE78572.1"/>
    <property type="molecule type" value="Genomic_DNA"/>
</dbReference>
<reference evidence="1" key="1">
    <citation type="submission" date="2011-10" db="EMBL/GenBank/DDBJ databases">
        <authorList>
            <person name="Genoscope - CEA"/>
        </authorList>
    </citation>
    <scope>NUCLEOTIDE SEQUENCE</scope>
</reference>
<gene>
    <name evidence="1" type="primary">Piso0_001199</name>
    <name evidence="1" type="ORF">GNLVRS01_PISO0C13070g</name>
    <name evidence="2" type="ORF">GNLVRS01_PISO0D13137g</name>
</gene>
<evidence type="ECO:0000313" key="3">
    <source>
        <dbReference type="Proteomes" id="UP000005222"/>
    </source>
</evidence>
<dbReference type="EMBL" id="FO082056">
    <property type="protein sequence ID" value="CCE79158.1"/>
    <property type="molecule type" value="Genomic_DNA"/>
</dbReference>